<dbReference type="Proteomes" id="UP001153334">
    <property type="component" value="Unassembled WGS sequence"/>
</dbReference>
<evidence type="ECO:0000313" key="1">
    <source>
        <dbReference type="EMBL" id="KAJ8105419.1"/>
    </source>
</evidence>
<evidence type="ECO:0000313" key="2">
    <source>
        <dbReference type="Proteomes" id="UP001153334"/>
    </source>
</evidence>
<name>A0ACC2HRN3_9PEZI</name>
<organism evidence="1 2">
    <name type="scientific">Nemania bipapillata</name>
    <dbReference type="NCBI Taxonomy" id="110536"/>
    <lineage>
        <taxon>Eukaryota</taxon>
        <taxon>Fungi</taxon>
        <taxon>Dikarya</taxon>
        <taxon>Ascomycota</taxon>
        <taxon>Pezizomycotina</taxon>
        <taxon>Sordariomycetes</taxon>
        <taxon>Xylariomycetidae</taxon>
        <taxon>Xylariales</taxon>
        <taxon>Xylariaceae</taxon>
        <taxon>Nemania</taxon>
    </lineage>
</organism>
<proteinExistence type="predicted"/>
<comment type="caution">
    <text evidence="1">The sequence shown here is derived from an EMBL/GenBank/DDBJ whole genome shotgun (WGS) entry which is preliminary data.</text>
</comment>
<dbReference type="EMBL" id="JAPESX010003227">
    <property type="protein sequence ID" value="KAJ8105419.1"/>
    <property type="molecule type" value="Genomic_DNA"/>
</dbReference>
<keyword evidence="2" id="KW-1185">Reference proteome</keyword>
<gene>
    <name evidence="1" type="ORF">ONZ43_g7434</name>
</gene>
<sequence length="301" mass="32072">MASRFVSGGTIAGDSGTAALDREKAAEGGSAQDSRGDLVGGGRERIGWDTEQRVGVGAGAGDKSTTMVEWEAVQRDLEEERRRRVDARRVAVEGGEKSLYEVLQANKAAKQAAFEEQNRIRNQFRALDDDEIEFLHGVSDDKHAEEERIRRETEEGLASFRKAQQAVGGGSGSAAGPDENPDAGGQDVGVEEWGAAAGRKRKREKEKAGLKGVRRRTSMPEEDKKESAKETGEGKKSGNKLSPIENTSKTGIAISPMKSTPTPSESAARNAASTPASAQTVTKPKPGLGLVDYGSDDDDDD</sequence>
<accession>A0ACC2HRN3</accession>
<protein>
    <submittedName>
        <fullName evidence="1">Uncharacterized protein</fullName>
    </submittedName>
</protein>
<reference evidence="1" key="1">
    <citation type="submission" date="2022-11" db="EMBL/GenBank/DDBJ databases">
        <title>Genome Sequence of Nemania bipapillata.</title>
        <authorList>
            <person name="Buettner E."/>
        </authorList>
    </citation>
    <scope>NUCLEOTIDE SEQUENCE</scope>
    <source>
        <strain evidence="1">CP14</strain>
    </source>
</reference>